<organism evidence="3">
    <name type="scientific">Solanum lycopersicum</name>
    <name type="common">Tomato</name>
    <name type="synonym">Lycopersicon esculentum</name>
    <dbReference type="NCBI Taxonomy" id="4081"/>
    <lineage>
        <taxon>Eukaryota</taxon>
        <taxon>Viridiplantae</taxon>
        <taxon>Streptophyta</taxon>
        <taxon>Embryophyta</taxon>
        <taxon>Tracheophyta</taxon>
        <taxon>Spermatophyta</taxon>
        <taxon>Magnoliopsida</taxon>
        <taxon>eudicotyledons</taxon>
        <taxon>Gunneridae</taxon>
        <taxon>Pentapetalae</taxon>
        <taxon>asterids</taxon>
        <taxon>lamiids</taxon>
        <taxon>Solanales</taxon>
        <taxon>Solanaceae</taxon>
        <taxon>Solanoideae</taxon>
        <taxon>Solaneae</taxon>
        <taxon>Solanum</taxon>
        <taxon>Solanum subgen. Lycopersicon</taxon>
    </lineage>
</organism>
<evidence type="ECO:0000259" key="2">
    <source>
        <dbReference type="Pfam" id="PF23616"/>
    </source>
</evidence>
<dbReference type="InterPro" id="IPR056434">
    <property type="entry name" value="Ig_GEX2_N"/>
</dbReference>
<evidence type="ECO:0000313" key="4">
    <source>
        <dbReference type="Proteomes" id="UP000004994"/>
    </source>
</evidence>
<dbReference type="Proteomes" id="UP000004994">
    <property type="component" value="Chromosome 1"/>
</dbReference>
<reference evidence="3" key="1">
    <citation type="journal article" date="2012" name="Nature">
        <title>The tomato genome sequence provides insights into fleshy fruit evolution.</title>
        <authorList>
            <consortium name="Tomato Genome Consortium"/>
        </authorList>
    </citation>
    <scope>NUCLEOTIDE SEQUENCE [LARGE SCALE GENOMIC DNA]</scope>
    <source>
        <strain evidence="3">cv. Heinz 1706</strain>
    </source>
</reference>
<dbReference type="Pfam" id="PF23616">
    <property type="entry name" value="Ig_GEX2_N"/>
    <property type="match status" value="1"/>
</dbReference>
<reference evidence="3" key="2">
    <citation type="submission" date="2019-01" db="UniProtKB">
        <authorList>
            <consortium name="EnsemblPlants"/>
        </authorList>
    </citation>
    <scope>IDENTIFICATION</scope>
    <source>
        <strain evidence="3">cv. Heinz 1706</strain>
    </source>
</reference>
<feature type="chain" id="PRO_5018713853" description="GEX2 N-terminal Ig-like domain-containing protein" evidence="1">
    <location>
        <begin position="22"/>
        <end position="136"/>
    </location>
</feature>
<evidence type="ECO:0000313" key="3">
    <source>
        <dbReference type="EnsemblPlants" id="Solyc01g066517.1.1"/>
    </source>
</evidence>
<keyword evidence="1" id="KW-0732">Signal</keyword>
<dbReference type="InParanoid" id="A0A3Q7EFB6"/>
<dbReference type="EnsemblPlants" id="Solyc01g066517.1.1">
    <property type="protein sequence ID" value="Solyc01g066517.1.1"/>
    <property type="gene ID" value="Solyc01g066517.1"/>
</dbReference>
<sequence>MANLLLCTILVFFISHQLSLSEDSTVPSFAFSWVNNNDTFMAGSVATIIVKVIGNFDPAQLKHPFNPNISVNDRMGNSSYISGVSSNFGDNFGDWRISFIPIRTGLFNVLITDNHFNVFDSSLHFHVTPGFFIREI</sequence>
<proteinExistence type="predicted"/>
<name>A0A3Q7EFB6_SOLLC</name>
<dbReference type="OMA" id="FRWHENR"/>
<dbReference type="STRING" id="4081.A0A3Q7EFB6"/>
<feature type="domain" description="GEX2 N-terminal Ig-like" evidence="2">
    <location>
        <begin position="27"/>
        <end position="127"/>
    </location>
</feature>
<dbReference type="Gramene" id="Solyc01g066517.1.1">
    <property type="protein sequence ID" value="Solyc01g066517.1.1"/>
    <property type="gene ID" value="Solyc01g066517.1"/>
</dbReference>
<feature type="signal peptide" evidence="1">
    <location>
        <begin position="1"/>
        <end position="21"/>
    </location>
</feature>
<keyword evidence="4" id="KW-1185">Reference proteome</keyword>
<evidence type="ECO:0000256" key="1">
    <source>
        <dbReference type="SAM" id="SignalP"/>
    </source>
</evidence>
<accession>A0A3Q7EFB6</accession>
<dbReference type="AlphaFoldDB" id="A0A3Q7EFB6"/>
<protein>
    <recommendedName>
        <fullName evidence="2">GEX2 N-terminal Ig-like domain-containing protein</fullName>
    </recommendedName>
</protein>